<proteinExistence type="predicted"/>
<feature type="transmembrane region" description="Helical" evidence="1">
    <location>
        <begin position="21"/>
        <end position="42"/>
    </location>
</feature>
<name>A0A1H7KTL3_9SPHN</name>
<dbReference type="AlphaFoldDB" id="A0A1H7KTL3"/>
<dbReference type="InterPro" id="IPR018723">
    <property type="entry name" value="DUF2254_membrane"/>
</dbReference>
<evidence type="ECO:0000313" key="3">
    <source>
        <dbReference type="Proteomes" id="UP000199214"/>
    </source>
</evidence>
<organism evidence="2 3">
    <name type="scientific">Sphingomonas palmae</name>
    <dbReference type="NCBI Taxonomy" id="1855283"/>
    <lineage>
        <taxon>Bacteria</taxon>
        <taxon>Pseudomonadati</taxon>
        <taxon>Pseudomonadota</taxon>
        <taxon>Alphaproteobacteria</taxon>
        <taxon>Sphingomonadales</taxon>
        <taxon>Sphingomonadaceae</taxon>
        <taxon>Sphingomonas</taxon>
    </lineage>
</organism>
<gene>
    <name evidence="2" type="ORF">SAMN05216382_1074</name>
</gene>
<keyword evidence="1" id="KW-0812">Transmembrane</keyword>
<keyword evidence="1" id="KW-1133">Transmembrane helix</keyword>
<feature type="transmembrane region" description="Helical" evidence="1">
    <location>
        <begin position="138"/>
        <end position="159"/>
    </location>
</feature>
<feature type="transmembrane region" description="Helical" evidence="1">
    <location>
        <begin position="109"/>
        <end position="132"/>
    </location>
</feature>
<dbReference type="Pfam" id="PF10011">
    <property type="entry name" value="DUF2254"/>
    <property type="match status" value="1"/>
</dbReference>
<evidence type="ECO:0000313" key="2">
    <source>
        <dbReference type="EMBL" id="SEK90203.1"/>
    </source>
</evidence>
<feature type="transmembrane region" description="Helical" evidence="1">
    <location>
        <begin position="62"/>
        <end position="88"/>
    </location>
</feature>
<reference evidence="3" key="1">
    <citation type="submission" date="2016-10" db="EMBL/GenBank/DDBJ databases">
        <authorList>
            <person name="Varghese N."/>
            <person name="Submissions S."/>
        </authorList>
    </citation>
    <scope>NUCLEOTIDE SEQUENCE [LARGE SCALE GENOMIC DNA]</scope>
    <source>
        <strain evidence="3">JS21-1</strain>
    </source>
</reference>
<evidence type="ECO:0000256" key="1">
    <source>
        <dbReference type="SAM" id="Phobius"/>
    </source>
</evidence>
<dbReference type="Proteomes" id="UP000199214">
    <property type="component" value="Unassembled WGS sequence"/>
</dbReference>
<dbReference type="EMBL" id="FNZZ01000002">
    <property type="protein sequence ID" value="SEK90203.1"/>
    <property type="molecule type" value="Genomic_DNA"/>
</dbReference>
<dbReference type="RefSeq" id="WP_245708296.1">
    <property type="nucleotide sequence ID" value="NZ_FNZZ01000002.1"/>
</dbReference>
<keyword evidence="1" id="KW-0472">Membrane</keyword>
<keyword evidence="3" id="KW-1185">Reference proteome</keyword>
<protein>
    <submittedName>
        <fullName evidence="2">Uncharacterized membrane protein</fullName>
    </submittedName>
</protein>
<sequence>MSGRRATTRWQWVLRLLTRRIWFRAALFCLFGGALALAGALAGHAISYTFATKVGAKSVDGILGMLASSMLAVTTFSLTAMVSAFSGATSTITPRAVQLLVDDSTAQNALATFLGSFLFAIVGIIALSTGLYGETGRVILLAGTVAVIVFIVVTLLRWIEHIARFGRVADTIDRVERAATEALGTIACALDVRSGEHARSRRTGADVRATTMGRVTHIDLAELGEIAEEADTDIDVHVLPGEWVDPEHALATLSIAADEEVTRRVRQSFTLAPHRAFDHDPRFGLVVLSEIASRALSPAVNDPGTAISVIEAGGRVLLRLFDQPEDEFASVPGRVRMRALRLSDLLEDFCRPIARDGAGMIEVGVRLQKTLAALAAHTPAAKAIIKREADDAVDRARDAMTSARDIALIERVRAEAFADGT</sequence>
<accession>A0A1H7KTL3</accession>